<dbReference type="Proteomes" id="UP001596066">
    <property type="component" value="Unassembled WGS sequence"/>
</dbReference>
<name>A0ABW0VM57_9ACTN</name>
<sequence>MPTTEITTSANRKLSVEITDDAQGRSTYEVSLLTRDGALTKMGSFVIHPDPRTEPKVGRIYVQFGKGDMAQRELRVDVPTIGPDGPFLVGEAIFDPSGMTPGDGLWLRSTVSAHPTHAPLARPSKSTASRAGDIVEALVKHWLHREDYAALASAFGAFRAPDRLAAVQAKIAVLEAEIKARELALEDLMTSQMIYATVLAMSSEQE</sequence>
<proteinExistence type="predicted"/>
<dbReference type="RefSeq" id="WP_346148725.1">
    <property type="nucleotide sequence ID" value="NZ_BAAAUA010000054.1"/>
</dbReference>
<evidence type="ECO:0000313" key="2">
    <source>
        <dbReference type="Proteomes" id="UP001596066"/>
    </source>
</evidence>
<comment type="caution">
    <text evidence="1">The sequence shown here is derived from an EMBL/GenBank/DDBJ whole genome shotgun (WGS) entry which is preliminary data.</text>
</comment>
<evidence type="ECO:0000313" key="1">
    <source>
        <dbReference type="EMBL" id="MFC5646977.1"/>
    </source>
</evidence>
<accession>A0ABW0VM57</accession>
<keyword evidence="2" id="KW-1185">Reference proteome</keyword>
<reference evidence="2" key="1">
    <citation type="journal article" date="2019" name="Int. J. Syst. Evol. Microbiol.">
        <title>The Global Catalogue of Microorganisms (GCM) 10K type strain sequencing project: providing services to taxonomists for standard genome sequencing and annotation.</title>
        <authorList>
            <consortium name="The Broad Institute Genomics Platform"/>
            <consortium name="The Broad Institute Genome Sequencing Center for Infectious Disease"/>
            <person name="Wu L."/>
            <person name="Ma J."/>
        </authorList>
    </citation>
    <scope>NUCLEOTIDE SEQUENCE [LARGE SCALE GENOMIC DNA]</scope>
    <source>
        <strain evidence="2">CGMCC 4.1622</strain>
    </source>
</reference>
<dbReference type="EMBL" id="JBHSOC010000123">
    <property type="protein sequence ID" value="MFC5646977.1"/>
    <property type="molecule type" value="Genomic_DNA"/>
</dbReference>
<gene>
    <name evidence="1" type="ORF">ACFPZF_37255</name>
</gene>
<protein>
    <submittedName>
        <fullName evidence="1">Uncharacterized protein</fullName>
    </submittedName>
</protein>
<organism evidence="1 2">
    <name type="scientific">Kitasatospora cinereorecta</name>
    <dbReference type="NCBI Taxonomy" id="285560"/>
    <lineage>
        <taxon>Bacteria</taxon>
        <taxon>Bacillati</taxon>
        <taxon>Actinomycetota</taxon>
        <taxon>Actinomycetes</taxon>
        <taxon>Kitasatosporales</taxon>
        <taxon>Streptomycetaceae</taxon>
        <taxon>Kitasatospora</taxon>
    </lineage>
</organism>